<sequence length="202" mass="21872">MPSYLAKFITKASAAEQVGADFDIRILTGLGHINLRGDLASQRLSDAVASVTGLVPPKQANRFVAHGRQQIYWLGPTEWLLLTEDVNTYGLLSELRQVFQGLHATATDLSGSAIVLEIEGPQAADILAKGCTLDLHPTGFNNGDCAQIGLAKANVLLACSTAEYKYKLVVRRTFAEYLLQWLLHSAQDSRVLVSQCSLEMGG</sequence>
<dbReference type="Gene3D" id="3.30.1360.120">
    <property type="entry name" value="Probable tRNA modification gtpase trme, domain 1"/>
    <property type="match status" value="1"/>
</dbReference>
<dbReference type="Pfam" id="PF04268">
    <property type="entry name" value="SoxG"/>
    <property type="match status" value="1"/>
</dbReference>
<dbReference type="InterPro" id="IPR007375">
    <property type="entry name" value="SoxG"/>
</dbReference>
<proteinExistence type="predicted"/>
<evidence type="ECO:0000313" key="1">
    <source>
        <dbReference type="EMBL" id="SVC27435.1"/>
    </source>
</evidence>
<evidence type="ECO:0008006" key="2">
    <source>
        <dbReference type="Google" id="ProtNLM"/>
    </source>
</evidence>
<accession>A0A382KV47</accession>
<name>A0A382KV47_9ZZZZ</name>
<dbReference type="Gene3D" id="3.30.70.1520">
    <property type="entry name" value="Heterotetrameric sarcosine oxidase"/>
    <property type="match status" value="1"/>
</dbReference>
<protein>
    <recommendedName>
        <fullName evidence="2">Aminomethyltransferase folate-binding domain-containing protein</fullName>
    </recommendedName>
</protein>
<dbReference type="InterPro" id="IPR027266">
    <property type="entry name" value="TrmE/GcvT-like"/>
</dbReference>
<organism evidence="1">
    <name type="scientific">marine metagenome</name>
    <dbReference type="NCBI Taxonomy" id="408172"/>
    <lineage>
        <taxon>unclassified sequences</taxon>
        <taxon>metagenomes</taxon>
        <taxon>ecological metagenomes</taxon>
    </lineage>
</organism>
<reference evidence="1" key="1">
    <citation type="submission" date="2018-05" db="EMBL/GenBank/DDBJ databases">
        <authorList>
            <person name="Lanie J.A."/>
            <person name="Ng W.-L."/>
            <person name="Kazmierczak K.M."/>
            <person name="Andrzejewski T.M."/>
            <person name="Davidsen T.M."/>
            <person name="Wayne K.J."/>
            <person name="Tettelin H."/>
            <person name="Glass J.I."/>
            <person name="Rusch D."/>
            <person name="Podicherti R."/>
            <person name="Tsui H.-C.T."/>
            <person name="Winkler M.E."/>
        </authorList>
    </citation>
    <scope>NUCLEOTIDE SEQUENCE</scope>
</reference>
<dbReference type="AlphaFoldDB" id="A0A382KV47"/>
<gene>
    <name evidence="1" type="ORF">METZ01_LOCUS280289</name>
</gene>
<dbReference type="SUPFAM" id="SSF103025">
    <property type="entry name" value="Folate-binding domain"/>
    <property type="match status" value="1"/>
</dbReference>
<dbReference type="EMBL" id="UINC01082557">
    <property type="protein sequence ID" value="SVC27435.1"/>
    <property type="molecule type" value="Genomic_DNA"/>
</dbReference>